<keyword evidence="1" id="KW-0596">Phosphopantetheine</keyword>
<evidence type="ECO:0000256" key="3">
    <source>
        <dbReference type="ARBA" id="ARBA00022679"/>
    </source>
</evidence>
<dbReference type="Pfam" id="PF00550">
    <property type="entry name" value="PP-binding"/>
    <property type="match status" value="2"/>
</dbReference>
<feature type="region of interest" description="Disordered" evidence="5">
    <location>
        <begin position="1557"/>
        <end position="1589"/>
    </location>
</feature>
<dbReference type="SUPFAM" id="SSF47336">
    <property type="entry name" value="ACP-like"/>
    <property type="match status" value="2"/>
</dbReference>
<dbReference type="Pfam" id="PF08659">
    <property type="entry name" value="KR"/>
    <property type="match status" value="1"/>
</dbReference>
<dbReference type="PROSITE" id="PS50075">
    <property type="entry name" value="CARRIER"/>
    <property type="match status" value="2"/>
</dbReference>
<feature type="domain" description="PKS/mFAS DH" evidence="8">
    <location>
        <begin position="1430"/>
        <end position="1724"/>
    </location>
</feature>
<dbReference type="PROSITE" id="PS52019">
    <property type="entry name" value="PKS_MFAS_DH"/>
    <property type="match status" value="2"/>
</dbReference>
<dbReference type="GO" id="GO:0031177">
    <property type="term" value="F:phosphopantetheine binding"/>
    <property type="evidence" value="ECO:0007669"/>
    <property type="project" value="InterPro"/>
</dbReference>
<keyword evidence="3" id="KW-0808">Transferase</keyword>
<evidence type="ECO:0000256" key="2">
    <source>
        <dbReference type="ARBA" id="ARBA00022553"/>
    </source>
</evidence>
<gene>
    <name evidence="9" type="ORF">WJX74_005885</name>
</gene>
<dbReference type="Pfam" id="PF02801">
    <property type="entry name" value="Ketoacyl-synt_C"/>
    <property type="match status" value="1"/>
</dbReference>
<evidence type="ECO:0000259" key="6">
    <source>
        <dbReference type="PROSITE" id="PS50075"/>
    </source>
</evidence>
<dbReference type="InterPro" id="IPR049552">
    <property type="entry name" value="PKS_DH_N"/>
</dbReference>
<dbReference type="Gene3D" id="1.10.1200.10">
    <property type="entry name" value="ACP-like"/>
    <property type="match status" value="2"/>
</dbReference>
<evidence type="ECO:0000256" key="1">
    <source>
        <dbReference type="ARBA" id="ARBA00022450"/>
    </source>
</evidence>
<dbReference type="InterPro" id="IPR020806">
    <property type="entry name" value="PKS_PP-bd"/>
</dbReference>
<dbReference type="Pfam" id="PF21089">
    <property type="entry name" value="PKS_DH_N"/>
    <property type="match status" value="2"/>
</dbReference>
<dbReference type="PROSITE" id="PS00012">
    <property type="entry name" value="PHOSPHOPANTETHEINE"/>
    <property type="match status" value="1"/>
</dbReference>
<dbReference type="InterPro" id="IPR036736">
    <property type="entry name" value="ACP-like_sf"/>
</dbReference>
<feature type="active site" description="Proton acceptor; for dehydratase activity" evidence="4">
    <location>
        <position position="443"/>
    </location>
</feature>
<reference evidence="9 10" key="1">
    <citation type="journal article" date="2024" name="Nat. Commun.">
        <title>Phylogenomics reveals the evolutionary origins of lichenization in chlorophyte algae.</title>
        <authorList>
            <person name="Puginier C."/>
            <person name="Libourel C."/>
            <person name="Otte J."/>
            <person name="Skaloud P."/>
            <person name="Haon M."/>
            <person name="Grisel S."/>
            <person name="Petersen M."/>
            <person name="Berrin J.G."/>
            <person name="Delaux P.M."/>
            <person name="Dal Grande F."/>
            <person name="Keller J."/>
        </authorList>
    </citation>
    <scope>NUCLEOTIDE SEQUENCE [LARGE SCALE GENOMIC DNA]</scope>
    <source>
        <strain evidence="9 10">SAG 2145</strain>
    </source>
</reference>
<evidence type="ECO:0000256" key="5">
    <source>
        <dbReference type="SAM" id="MobiDB-lite"/>
    </source>
</evidence>
<dbReference type="SMART" id="SM00823">
    <property type="entry name" value="PKS_PP"/>
    <property type="match status" value="2"/>
</dbReference>
<dbReference type="Gene3D" id="3.40.50.720">
    <property type="entry name" value="NAD(P)-binding Rossmann-like Domain"/>
    <property type="match status" value="1"/>
</dbReference>
<dbReference type="InterPro" id="IPR013968">
    <property type="entry name" value="PKS_KR"/>
</dbReference>
<feature type="domain" description="PKS/mFAS DH" evidence="8">
    <location>
        <begin position="408"/>
        <end position="740"/>
    </location>
</feature>
<comment type="caution">
    <text evidence="9">The sequence shown here is derived from an EMBL/GenBank/DDBJ whole genome shotgun (WGS) entry which is preliminary data.</text>
</comment>
<dbReference type="PANTHER" id="PTHR43775">
    <property type="entry name" value="FATTY ACID SYNTHASE"/>
    <property type="match status" value="1"/>
</dbReference>
<organism evidence="9 10">
    <name type="scientific">Apatococcus lobatus</name>
    <dbReference type="NCBI Taxonomy" id="904363"/>
    <lineage>
        <taxon>Eukaryota</taxon>
        <taxon>Viridiplantae</taxon>
        <taxon>Chlorophyta</taxon>
        <taxon>core chlorophytes</taxon>
        <taxon>Trebouxiophyceae</taxon>
        <taxon>Chlorellales</taxon>
        <taxon>Chlorellaceae</taxon>
        <taxon>Apatococcus</taxon>
    </lineage>
</organism>
<dbReference type="GO" id="GO:0004312">
    <property type="term" value="F:fatty acid synthase activity"/>
    <property type="evidence" value="ECO:0007669"/>
    <property type="project" value="TreeGrafter"/>
</dbReference>
<feature type="compositionally biased region" description="Polar residues" evidence="5">
    <location>
        <begin position="1891"/>
        <end position="1901"/>
    </location>
</feature>
<dbReference type="InterPro" id="IPR009081">
    <property type="entry name" value="PP-bd_ACP"/>
</dbReference>
<evidence type="ECO:0000256" key="4">
    <source>
        <dbReference type="PROSITE-ProRule" id="PRU01363"/>
    </source>
</evidence>
<dbReference type="PROSITE" id="PS52004">
    <property type="entry name" value="KS3_2"/>
    <property type="match status" value="2"/>
</dbReference>
<dbReference type="InterPro" id="IPR049900">
    <property type="entry name" value="PKS_mFAS_DH"/>
</dbReference>
<dbReference type="InterPro" id="IPR014030">
    <property type="entry name" value="Ketoacyl_synth_N"/>
</dbReference>
<evidence type="ECO:0000259" key="7">
    <source>
        <dbReference type="PROSITE" id="PS52004"/>
    </source>
</evidence>
<feature type="active site" description="Proton acceptor; for dehydratase activity" evidence="4">
    <location>
        <position position="1462"/>
    </location>
</feature>
<feature type="domain" description="Ketosynthase family 3 (KS3)" evidence="7">
    <location>
        <begin position="961"/>
        <end position="1401"/>
    </location>
</feature>
<feature type="compositionally biased region" description="Polar residues" evidence="5">
    <location>
        <begin position="1571"/>
        <end position="1587"/>
    </location>
</feature>
<feature type="region of interest" description="Disordered" evidence="5">
    <location>
        <begin position="693"/>
        <end position="715"/>
    </location>
</feature>
<sequence length="2066" mass="216171">MCSRRSHAAGGRWKKMAVYGLDDSDLDEFLESESSASESEGPALHLALRPKAAEPTQPLLTTVSLRGPASSKVSSLAQDACSITPANRWDADTGWEAERTQAPKRFGSFIQEAELFDADLFGSPQQEASAMDPQQRLLLEGCWDALSHSTRASELTGDAAKGVAVTVGISYTEYYLNYKHQGLTAYTATSGTLSVVCGRLSFTLGLKGPSISIDTACSSSLAPNGPSQQAVIRAALGVSETRPGSISSLEMHGTGTSLGDPIEMGAAFAVLQVPSADALQPLETQAAKSRLLHTEPAAGALGLACLVMRLGKATSHILPHLRTLNPHVAGLAQGLSKGPLGPKRGWFAARQPACQHETGPEAHGGVSSFAYQGTNSHAVLCSRGTQVPMTQQKWQWRRRRFWYQITCHPLLWAFSKLQSPLGKVRALVQCSLDRPALGYLRDHTILGRALLPTSALLEAAAAAAMLFSNQPDMAIEGQCPTGLGVGDVVLSGPALLPAQKDSPSLLGPSSIRAQQHQQKPVLECTVDCMLGTAEVGTLVALRPEAQGSWGSQPNSMPVMRSQLHSIHGRVASVPPAAAAASAAAAGLPSPQKAQPKPEGRLSSKAVTAWAQYTEKTHIEVLTAFSDASELELSGYHAHPAITDAAMHSGAILHVPSPASPAASPASGLRLPAAAGLYSVNSSTCASTHPAIATVAPTPQQSPTADSTSLHELSDDSQPAAYPVMSLQGFLTRRHPQLTQLRNNTLMPQLSPGMQTGALPSATAASPSSVGMMPSELLSNPANALKEIVERVIGDTVDEDKPLLEAGLDSIGAVELRNAIAAAFGVDLPATVTFDYPTIQALTGFLASSSQLQPVQAGQASAAAAPSELMEVVASVLGQPVGSDEPLMEAGLDSIGAVELKNAVSSKFGIELPATITFDYPSTAALAIFLANKMAHIQVMSGTVLAQLPRQSLQDLRGHTDDRTTVIVSAAQALPQSCLGPPKGFLENMYTAEDLCTPVPQERWDVESLYAETDVLRSNMLRAAYFLHRVDRFDDGAFRQSKSEAVAMDPQTRILLEQSFATLQGMKGTVAGASQASTGVYVGCVWQEYALFLEHHTVKPTVSILTGSGFNFMIGRVSYTFGLQGPCIGMDTACSSSLVAAHLASTGLVNGESSSALAAGINLMLVPDTTINLARLGALSADGHSKTFDASANGYARGEGCIVYGFARTSDTLQSGHQPEAVMLGSAYNQAGRSSGLTAPNGPAQTALVRTALGAAALQPQDLSFVSMHGTGTPLGDPIEVGALGQALAGTQDRPSHATLGSVKACYGHSEGSAGAHGALLALSVLQQQAAAPTMHLRNLNPYVEAAFADTKRACNASTMPPRVKSYATHSQEVAPVLEEGMLAGVSSFGMSGVNAHGIFARSQAADRQSPDPQQILWQHQRHWVVPIRYQELQTLQSFQASDGTCRIQTQLAGPSLAFLWDHMVAGRSIMPGAGMAEMASAASHSLLRETIPGHALCLTAASIPSPGILSTQAGTLMNCLVHAAVGAVELSTVTAKGSGRQTCFRASYRAISLNVPATEAKPTTGDEPSTGDGTNEDGLSTTVQNNDLPPATASLSASLSMGMQTQRPEHFRSIAFLHMEQSHMDLGYTAHPAVSDNCIQLGPATGLEGQNPDAVMTTRVVGGMAAFSARPYSPQGPNWTATERAPANAVNSILTSHWMRSGHEPCNLTICDLEAKEVRPSQTMAAAAASSAAKQEQAEQRCIYAVSWQAADVPQSLPKASLSCLSREHDLTNALVWKAASSWHKVLFGHPRRSAVQGPEVMTQTTIKQVQCIQRIITATTQPGIPVRLITQGCHLMPATPSIPSSTAAALGMSQMALMRVALAESPGFRWGSLDVSPQGPVLNNEPAAASASSMTVSPQESAAAAGPKDDLTIHLAKSKMAEDISTPEAVYGQLLAGGNRVVPRMVLQEHPVSAQEGAFDPEARIDASSGEITAGNTIITGGLGAVGSLIASWLFIQGSASLWLTGRSGRLSSEATLDPSKAGEQAVTLARSDASAAEEAGFIIGAASSLAGKLRVRTKDYAIVP</sequence>
<protein>
    <submittedName>
        <fullName evidence="9">Uncharacterized protein</fullName>
    </submittedName>
</protein>
<dbReference type="InterPro" id="IPR014031">
    <property type="entry name" value="Ketoacyl_synth_C"/>
</dbReference>
<dbReference type="SMART" id="SM01294">
    <property type="entry name" value="PKS_PP_betabranch"/>
    <property type="match status" value="2"/>
</dbReference>
<dbReference type="SUPFAM" id="SSF53901">
    <property type="entry name" value="Thiolase-like"/>
    <property type="match status" value="3"/>
</dbReference>
<dbReference type="PANTHER" id="PTHR43775:SF37">
    <property type="entry name" value="SI:DKEY-61P9.11"/>
    <property type="match status" value="1"/>
</dbReference>
<evidence type="ECO:0000313" key="9">
    <source>
        <dbReference type="EMBL" id="KAK9825556.1"/>
    </source>
</evidence>
<feature type="region of interest" description="N-terminal hotdog fold" evidence="4">
    <location>
        <begin position="1430"/>
        <end position="1558"/>
    </location>
</feature>
<feature type="region of interest" description="N-terminal hotdog fold" evidence="4">
    <location>
        <begin position="408"/>
        <end position="545"/>
    </location>
</feature>
<feature type="region of interest" description="Disordered" evidence="5">
    <location>
        <begin position="1882"/>
        <end position="1908"/>
    </location>
</feature>
<dbReference type="InterPro" id="IPR006162">
    <property type="entry name" value="Ppantetheine_attach_site"/>
</dbReference>
<dbReference type="InterPro" id="IPR016039">
    <property type="entry name" value="Thiolase-like"/>
</dbReference>
<feature type="region of interest" description="C-terminal hotdog fold" evidence="4">
    <location>
        <begin position="1571"/>
        <end position="1724"/>
    </location>
</feature>
<feature type="domain" description="Carrier" evidence="6">
    <location>
        <begin position="775"/>
        <end position="849"/>
    </location>
</feature>
<dbReference type="GO" id="GO:0006633">
    <property type="term" value="P:fatty acid biosynthetic process"/>
    <property type="evidence" value="ECO:0007669"/>
    <property type="project" value="TreeGrafter"/>
</dbReference>
<dbReference type="InterPro" id="IPR050091">
    <property type="entry name" value="PKS_NRPS_Biosynth_Enz"/>
</dbReference>
<proteinExistence type="predicted"/>
<feature type="domain" description="Carrier" evidence="6">
    <location>
        <begin position="859"/>
        <end position="933"/>
    </location>
</feature>
<feature type="active site" description="Proton donor; for dehydratase activity" evidence="4">
    <location>
        <position position="643"/>
    </location>
</feature>
<dbReference type="Proteomes" id="UP001438707">
    <property type="component" value="Unassembled WGS sequence"/>
</dbReference>
<dbReference type="EMBL" id="JALJOS010000024">
    <property type="protein sequence ID" value="KAK9825556.1"/>
    <property type="molecule type" value="Genomic_DNA"/>
</dbReference>
<evidence type="ECO:0000259" key="8">
    <source>
        <dbReference type="PROSITE" id="PS52019"/>
    </source>
</evidence>
<evidence type="ECO:0000313" key="10">
    <source>
        <dbReference type="Proteomes" id="UP001438707"/>
    </source>
</evidence>
<dbReference type="InterPro" id="IPR020841">
    <property type="entry name" value="PKS_Beta-ketoAc_synthase_dom"/>
</dbReference>
<dbReference type="Gene3D" id="3.10.129.10">
    <property type="entry name" value="Hotdog Thioesterase"/>
    <property type="match status" value="2"/>
</dbReference>
<feature type="region of interest" description="C-terminal hotdog fold" evidence="4">
    <location>
        <begin position="568"/>
        <end position="740"/>
    </location>
</feature>
<dbReference type="Pfam" id="PF00109">
    <property type="entry name" value="ketoacyl-synt"/>
    <property type="match status" value="2"/>
</dbReference>
<dbReference type="Gene3D" id="3.10.129.120">
    <property type="match status" value="1"/>
</dbReference>
<dbReference type="CDD" id="cd00833">
    <property type="entry name" value="PKS"/>
    <property type="match status" value="2"/>
</dbReference>
<accession>A0AAW1QVS3</accession>
<keyword evidence="10" id="KW-1185">Reference proteome</keyword>
<keyword evidence="2" id="KW-0597">Phosphoprotein</keyword>
<feature type="active site" description="Proton donor; for dehydratase activity" evidence="4">
    <location>
        <position position="1636"/>
    </location>
</feature>
<feature type="domain" description="Ketosynthase family 3 (KS3)" evidence="7">
    <location>
        <begin position="38"/>
        <end position="382"/>
    </location>
</feature>
<dbReference type="Gene3D" id="3.40.47.10">
    <property type="match status" value="3"/>
</dbReference>
<dbReference type="SMART" id="SM00825">
    <property type="entry name" value="PKS_KS"/>
    <property type="match status" value="2"/>
</dbReference>
<name>A0AAW1QVS3_9CHLO</name>
<feature type="compositionally biased region" description="Polar residues" evidence="5">
    <location>
        <begin position="696"/>
        <end position="710"/>
    </location>
</feature>